<evidence type="ECO:0000259" key="5">
    <source>
        <dbReference type="Pfam" id="PF17932"/>
    </source>
</evidence>
<evidence type="ECO:0000313" key="6">
    <source>
        <dbReference type="EMBL" id="SFI04876.1"/>
    </source>
</evidence>
<dbReference type="InterPro" id="IPR050109">
    <property type="entry name" value="HTH-type_TetR-like_transc_reg"/>
</dbReference>
<dbReference type="Pfam" id="PF17932">
    <property type="entry name" value="TetR_C_24"/>
    <property type="match status" value="1"/>
</dbReference>
<evidence type="ECO:0000256" key="4">
    <source>
        <dbReference type="ARBA" id="ARBA00023163"/>
    </source>
</evidence>
<evidence type="ECO:0000256" key="1">
    <source>
        <dbReference type="ARBA" id="ARBA00022491"/>
    </source>
</evidence>
<dbReference type="GO" id="GO:0000976">
    <property type="term" value="F:transcription cis-regulatory region binding"/>
    <property type="evidence" value="ECO:0007669"/>
    <property type="project" value="TreeGrafter"/>
</dbReference>
<dbReference type="RefSeq" id="WP_074971025.1">
    <property type="nucleotide sequence ID" value="NZ_CBCRYP010000089.1"/>
</dbReference>
<proteinExistence type="predicted"/>
<sequence length="165" mass="18187">SKPGLYHHWPNKEALLLSIVGITGALLLRQLEDVKAATADPEQRMRLFMRGRIAVVARHQDLFTVTWQERAILGSGSYSRLAATAERYRDSVRSLIDDAKEAGLIRPEVDTHLLMLAIDGMTGCAYFWYREQGALRPAEIGDAFRDMLLGGVADPGLPGPDIAAN</sequence>
<dbReference type="PANTHER" id="PTHR30055:SF175">
    <property type="entry name" value="HTH-TYPE TRANSCRIPTIONAL REPRESSOR KSTR2"/>
    <property type="match status" value="1"/>
</dbReference>
<dbReference type="STRING" id="34004.SAMN04488021_15815"/>
<evidence type="ECO:0000256" key="3">
    <source>
        <dbReference type="ARBA" id="ARBA00023125"/>
    </source>
</evidence>
<keyword evidence="7" id="KW-1185">Reference proteome</keyword>
<evidence type="ECO:0000256" key="2">
    <source>
        <dbReference type="ARBA" id="ARBA00023015"/>
    </source>
</evidence>
<keyword evidence="1" id="KW-0678">Repressor</keyword>
<evidence type="ECO:0000313" key="7">
    <source>
        <dbReference type="Proteomes" id="UP000183635"/>
    </source>
</evidence>
<protein>
    <submittedName>
        <fullName evidence="6">Transcriptional regulator, TetR family</fullName>
    </submittedName>
</protein>
<keyword evidence="4" id="KW-0804">Transcription</keyword>
<dbReference type="Gene3D" id="1.10.357.10">
    <property type="entry name" value="Tetracycline Repressor, domain 2"/>
    <property type="match status" value="1"/>
</dbReference>
<feature type="domain" description="HTH-type transcriptional repressor KstR2 C-terminal" evidence="5">
    <location>
        <begin position="39"/>
        <end position="152"/>
    </location>
</feature>
<dbReference type="EMBL" id="FOPU01000058">
    <property type="protein sequence ID" value="SFI04876.1"/>
    <property type="molecule type" value="Genomic_DNA"/>
</dbReference>
<keyword evidence="3" id="KW-0238">DNA-binding</keyword>
<dbReference type="PANTHER" id="PTHR30055">
    <property type="entry name" value="HTH-TYPE TRANSCRIPTIONAL REGULATOR RUTR"/>
    <property type="match status" value="1"/>
</dbReference>
<reference evidence="6 7" key="1">
    <citation type="submission" date="2016-10" db="EMBL/GenBank/DDBJ databases">
        <authorList>
            <person name="de Groot N.N."/>
        </authorList>
    </citation>
    <scope>NUCLEOTIDE SEQUENCE [LARGE SCALE GENOMIC DNA]</scope>
    <source>
        <strain evidence="6 7">DSM 8537</strain>
    </source>
</reference>
<dbReference type="Proteomes" id="UP000183635">
    <property type="component" value="Unassembled WGS sequence"/>
</dbReference>
<name>A0A1I3F0W4_9RHOB</name>
<dbReference type="AlphaFoldDB" id="A0A1I3F0W4"/>
<dbReference type="GO" id="GO:0003700">
    <property type="term" value="F:DNA-binding transcription factor activity"/>
    <property type="evidence" value="ECO:0007669"/>
    <property type="project" value="TreeGrafter"/>
</dbReference>
<keyword evidence="2" id="KW-0805">Transcription regulation</keyword>
<dbReference type="InterPro" id="IPR041490">
    <property type="entry name" value="KstR2_TetR_C"/>
</dbReference>
<dbReference type="SUPFAM" id="SSF48498">
    <property type="entry name" value="Tetracyclin repressor-like, C-terminal domain"/>
    <property type="match status" value="1"/>
</dbReference>
<feature type="non-terminal residue" evidence="6">
    <location>
        <position position="1"/>
    </location>
</feature>
<gene>
    <name evidence="6" type="ORF">SAMN04488021_15815</name>
</gene>
<organism evidence="6 7">
    <name type="scientific">Paracoccus aminovorans</name>
    <dbReference type="NCBI Taxonomy" id="34004"/>
    <lineage>
        <taxon>Bacteria</taxon>
        <taxon>Pseudomonadati</taxon>
        <taxon>Pseudomonadota</taxon>
        <taxon>Alphaproteobacteria</taxon>
        <taxon>Rhodobacterales</taxon>
        <taxon>Paracoccaceae</taxon>
        <taxon>Paracoccus</taxon>
    </lineage>
</organism>
<accession>A0A1I3F0W4</accession>
<dbReference type="InterPro" id="IPR036271">
    <property type="entry name" value="Tet_transcr_reg_TetR-rel_C_sf"/>
</dbReference>